<proteinExistence type="predicted"/>
<evidence type="ECO:0000256" key="1">
    <source>
        <dbReference type="SAM" id="MobiDB-lite"/>
    </source>
</evidence>
<dbReference type="AlphaFoldDB" id="S4MKM3"/>
<feature type="region of interest" description="Disordered" evidence="1">
    <location>
        <begin position="97"/>
        <end position="121"/>
    </location>
</feature>
<feature type="domain" description="Gp5/Type VI secretion system Vgr protein OB-fold" evidence="2">
    <location>
        <begin position="16"/>
        <end position="92"/>
    </location>
</feature>
<dbReference type="SUPFAM" id="SSF69255">
    <property type="entry name" value="gp5 N-terminal domain-like"/>
    <property type="match status" value="1"/>
</dbReference>
<dbReference type="HOGENOM" id="CLU_019505_1_0_11"/>
<evidence type="ECO:0000259" key="2">
    <source>
        <dbReference type="Pfam" id="PF04717"/>
    </source>
</evidence>
<name>S4MKM3_9ACTN</name>
<evidence type="ECO:0000313" key="3">
    <source>
        <dbReference type="EMBL" id="EPJ37181.1"/>
    </source>
</evidence>
<dbReference type="Gene3D" id="2.40.50.230">
    <property type="entry name" value="Gp5 N-terminal domain"/>
    <property type="match status" value="1"/>
</dbReference>
<protein>
    <recommendedName>
        <fullName evidence="2">Gp5/Type VI secretion system Vgr protein OB-fold domain-containing protein</fullName>
    </recommendedName>
</protein>
<dbReference type="InterPro" id="IPR037026">
    <property type="entry name" value="Vgr_OB-fold_dom_sf"/>
</dbReference>
<organism evidence="3 4">
    <name type="scientific">Streptomyces afghaniensis 772</name>
    <dbReference type="NCBI Taxonomy" id="1283301"/>
    <lineage>
        <taxon>Bacteria</taxon>
        <taxon>Bacillati</taxon>
        <taxon>Actinomycetota</taxon>
        <taxon>Actinomycetes</taxon>
        <taxon>Kitasatosporales</taxon>
        <taxon>Streptomycetaceae</taxon>
        <taxon>Streptomyces</taxon>
    </lineage>
</organism>
<sequence length="224" mass="24354">MANLLETTERRFYGKYRGLVVDNKDPARLGRLRVSVPSVLGPDVVTGWATPCLPYGGAADQGFLFVPEQDAGVWVEFEEGDLEFPIWVGTYWTRPGSESQLPKPQAADGSDQRSVQDPPTRKIIKTRKGHTIQFEDADGEESILLREGNQGHRITMDSEGITILDKWSNTIVSNASGLSLSDTTGNAIRMSKSVMTLSSVVPFSIDASGQTVTIVAAGIDLRKG</sequence>
<comment type="caution">
    <text evidence="3">The sequence shown here is derived from an EMBL/GenBank/DDBJ whole genome shotgun (WGS) entry which is preliminary data.</text>
</comment>
<dbReference type="EMBL" id="AOPY01001519">
    <property type="protein sequence ID" value="EPJ37181.1"/>
    <property type="molecule type" value="Genomic_DNA"/>
</dbReference>
<accession>S4MKM3</accession>
<evidence type="ECO:0000313" key="4">
    <source>
        <dbReference type="Proteomes" id="UP000015001"/>
    </source>
</evidence>
<reference evidence="3 4" key="1">
    <citation type="submission" date="2013-02" db="EMBL/GenBank/DDBJ databases">
        <title>Draft Genome Sequence of Streptomyces afghaniensis, Which Produces Compounds of the Julimycin B-Complex.</title>
        <authorList>
            <person name="Gruening B.A."/>
            <person name="Praeg A."/>
            <person name="Erxleben A."/>
            <person name="Guenther S."/>
            <person name="Fiedler H.-P."/>
            <person name="Goodfellow M."/>
            <person name="Mueller M."/>
        </authorList>
    </citation>
    <scope>NUCLEOTIDE SEQUENCE [LARGE SCALE GENOMIC DNA]</scope>
    <source>
        <strain evidence="3 4">772</strain>
    </source>
</reference>
<dbReference type="PATRIC" id="fig|1283301.3.peg.5753"/>
<gene>
    <name evidence="3" type="ORF">STAFG_5788</name>
</gene>
<keyword evidence="4" id="KW-1185">Reference proteome</keyword>
<dbReference type="Pfam" id="PF04717">
    <property type="entry name" value="Phage_base_V"/>
    <property type="match status" value="1"/>
</dbReference>
<dbReference type="InterPro" id="IPR006531">
    <property type="entry name" value="Gp5/Vgr_OB"/>
</dbReference>
<dbReference type="Proteomes" id="UP000015001">
    <property type="component" value="Unassembled WGS sequence"/>
</dbReference>